<comment type="pathway">
    <text evidence="1 7">Lipid metabolism; fatty acid biosynthesis.</text>
</comment>
<dbReference type="SUPFAM" id="SSF51735">
    <property type="entry name" value="NAD(P)-binding Rossmann-fold domains"/>
    <property type="match status" value="1"/>
</dbReference>
<comment type="function">
    <text evidence="7">Catalyzes the NADPH-dependent reduction of beta-ketoacyl-ACP substrates to beta-hydroxyacyl-ACP products, the first reductive step in the elongation cycle of fatty acid biosynthesis.</text>
</comment>
<evidence type="ECO:0000313" key="9">
    <source>
        <dbReference type="EMBL" id="MBC5666485.1"/>
    </source>
</evidence>
<keyword evidence="7" id="KW-0444">Lipid biosynthesis</keyword>
<proteinExistence type="inferred from homology"/>
<dbReference type="InterPro" id="IPR020904">
    <property type="entry name" value="Sc_DH/Rdtase_CS"/>
</dbReference>
<keyword evidence="4 7" id="KW-0560">Oxidoreductase</keyword>
<evidence type="ECO:0000256" key="5">
    <source>
        <dbReference type="ARBA" id="ARBA00023221"/>
    </source>
</evidence>
<dbReference type="Gene3D" id="3.40.50.720">
    <property type="entry name" value="NAD(P)-binding Rossmann-like Domain"/>
    <property type="match status" value="1"/>
</dbReference>
<keyword evidence="7" id="KW-0443">Lipid metabolism</keyword>
<dbReference type="InterPro" id="IPR050259">
    <property type="entry name" value="SDR"/>
</dbReference>
<feature type="domain" description="Ketoreductase" evidence="8">
    <location>
        <begin position="5"/>
        <end position="184"/>
    </location>
</feature>
<comment type="similarity">
    <text evidence="2 7">Belongs to the short-chain dehydrogenases/reductases (SDR) family.</text>
</comment>
<evidence type="ECO:0000256" key="7">
    <source>
        <dbReference type="RuleBase" id="RU366074"/>
    </source>
</evidence>
<comment type="subunit">
    <text evidence="7">Homotetramer.</text>
</comment>
<evidence type="ECO:0000256" key="3">
    <source>
        <dbReference type="ARBA" id="ARBA00012948"/>
    </source>
</evidence>
<comment type="caution">
    <text evidence="9">The sequence shown here is derived from an EMBL/GenBank/DDBJ whole genome shotgun (WGS) entry which is preliminary data.</text>
</comment>
<dbReference type="PROSITE" id="PS00061">
    <property type="entry name" value="ADH_SHORT"/>
    <property type="match status" value="1"/>
</dbReference>
<protein>
    <recommendedName>
        <fullName evidence="3 7">3-oxoacyl-[acyl-carrier-protein] reductase</fullName>
        <ecNumber evidence="3 7">1.1.1.100</ecNumber>
    </recommendedName>
</protein>
<evidence type="ECO:0000256" key="2">
    <source>
        <dbReference type="ARBA" id="ARBA00006484"/>
    </source>
</evidence>
<dbReference type="NCBIfam" id="NF004198">
    <property type="entry name" value="PRK05653.1-3"/>
    <property type="match status" value="1"/>
</dbReference>
<dbReference type="InterPro" id="IPR057326">
    <property type="entry name" value="KR_dom"/>
</dbReference>
<dbReference type="PANTHER" id="PTHR42879:SF2">
    <property type="entry name" value="3-OXOACYL-[ACYL-CARRIER-PROTEIN] REDUCTASE FABG"/>
    <property type="match status" value="1"/>
</dbReference>
<dbReference type="GO" id="GO:0004316">
    <property type="term" value="F:3-oxoacyl-[acyl-carrier-protein] reductase (NADPH) activity"/>
    <property type="evidence" value="ECO:0007669"/>
    <property type="project" value="UniProtKB-EC"/>
</dbReference>
<evidence type="ECO:0000256" key="1">
    <source>
        <dbReference type="ARBA" id="ARBA00005194"/>
    </source>
</evidence>
<organism evidence="9 10">
    <name type="scientific">Eubacterium segne</name>
    <dbReference type="NCBI Taxonomy" id="2763045"/>
    <lineage>
        <taxon>Bacteria</taxon>
        <taxon>Bacillati</taxon>
        <taxon>Bacillota</taxon>
        <taxon>Clostridia</taxon>
        <taxon>Eubacteriales</taxon>
        <taxon>Eubacteriaceae</taxon>
        <taxon>Eubacterium</taxon>
    </lineage>
</organism>
<keyword evidence="7" id="KW-0521">NADP</keyword>
<dbReference type="Proteomes" id="UP000597877">
    <property type="component" value="Unassembled WGS sequence"/>
</dbReference>
<dbReference type="Pfam" id="PF13561">
    <property type="entry name" value="adh_short_C2"/>
    <property type="match status" value="1"/>
</dbReference>
<evidence type="ECO:0000259" key="8">
    <source>
        <dbReference type="SMART" id="SM00822"/>
    </source>
</evidence>
<dbReference type="SMART" id="SM00822">
    <property type="entry name" value="PKS_KR"/>
    <property type="match status" value="1"/>
</dbReference>
<dbReference type="InterPro" id="IPR011284">
    <property type="entry name" value="3oxo_ACP_reduc"/>
</dbReference>
<keyword evidence="10" id="KW-1185">Reference proteome</keyword>
<dbReference type="EMBL" id="JACOOZ010000001">
    <property type="protein sequence ID" value="MBC5666485.1"/>
    <property type="molecule type" value="Genomic_DNA"/>
</dbReference>
<keyword evidence="7" id="KW-0276">Fatty acid metabolism</keyword>
<dbReference type="CDD" id="cd05333">
    <property type="entry name" value="BKR_SDR_c"/>
    <property type="match status" value="1"/>
</dbReference>
<dbReference type="PRINTS" id="PR00081">
    <property type="entry name" value="GDHRDH"/>
</dbReference>
<dbReference type="NCBIfam" id="NF005559">
    <property type="entry name" value="PRK07231.1"/>
    <property type="match status" value="1"/>
</dbReference>
<evidence type="ECO:0000313" key="10">
    <source>
        <dbReference type="Proteomes" id="UP000597877"/>
    </source>
</evidence>
<dbReference type="EC" id="1.1.1.100" evidence="3 7"/>
<reference evidence="9 10" key="1">
    <citation type="submission" date="2020-08" db="EMBL/GenBank/DDBJ databases">
        <title>Genome public.</title>
        <authorList>
            <person name="Liu C."/>
            <person name="Sun Q."/>
        </authorList>
    </citation>
    <scope>NUCLEOTIDE SEQUENCE [LARGE SCALE GENOMIC DNA]</scope>
    <source>
        <strain evidence="9 10">BX4</strain>
    </source>
</reference>
<accession>A0ABR7EYS0</accession>
<dbReference type="PANTHER" id="PTHR42879">
    <property type="entry name" value="3-OXOACYL-(ACYL-CARRIER-PROTEIN) REDUCTASE"/>
    <property type="match status" value="1"/>
</dbReference>
<dbReference type="PRINTS" id="PR00080">
    <property type="entry name" value="SDRFAMILY"/>
</dbReference>
<name>A0ABR7EYS0_9FIRM</name>
<sequence length="245" mass="26300">MDNKKIAVVTGGSRGIGKEIAVKLAEEAYVIVNYNGSEEKAAQVVREIKDKGGNAEAVKCNVASFKECEKFIGDIVERFGKIDILVNNAGINKDGLILSMSEEDFDSVINTNLKGTFNCIKFVSKSMIKNRYGKIINISSISGVAGNPGQANYAASKAGIIGLTKSVAKELAKRNINVNAIAPGFIMTEMTDVLRDKVKENILSQIPLKRFGTPQDVAELAAFLASDKSSYITGQVINLDGGMIM</sequence>
<dbReference type="InterPro" id="IPR036291">
    <property type="entry name" value="NAD(P)-bd_dom_sf"/>
</dbReference>
<dbReference type="NCBIfam" id="TIGR01830">
    <property type="entry name" value="3oxo_ACP_reduc"/>
    <property type="match status" value="1"/>
</dbReference>
<dbReference type="NCBIfam" id="NF009466">
    <property type="entry name" value="PRK12826.1-2"/>
    <property type="match status" value="1"/>
</dbReference>
<evidence type="ECO:0000256" key="6">
    <source>
        <dbReference type="ARBA" id="ARBA00048508"/>
    </source>
</evidence>
<gene>
    <name evidence="9" type="primary">fabG</name>
    <name evidence="9" type="ORF">H8S00_00520</name>
</gene>
<evidence type="ECO:0000256" key="4">
    <source>
        <dbReference type="ARBA" id="ARBA00023002"/>
    </source>
</evidence>
<keyword evidence="5" id="KW-0753">Steroid metabolism</keyword>
<keyword evidence="7" id="KW-0275">Fatty acid biosynthesis</keyword>
<dbReference type="RefSeq" id="WP_118589149.1">
    <property type="nucleotide sequence ID" value="NZ_JACOOZ010000001.1"/>
</dbReference>
<dbReference type="InterPro" id="IPR002347">
    <property type="entry name" value="SDR_fam"/>
</dbReference>
<comment type="catalytic activity">
    <reaction evidence="6 7">
        <text>a (3R)-hydroxyacyl-[ACP] + NADP(+) = a 3-oxoacyl-[ACP] + NADPH + H(+)</text>
        <dbReference type="Rhea" id="RHEA:17397"/>
        <dbReference type="Rhea" id="RHEA-COMP:9916"/>
        <dbReference type="Rhea" id="RHEA-COMP:9945"/>
        <dbReference type="ChEBI" id="CHEBI:15378"/>
        <dbReference type="ChEBI" id="CHEBI:57783"/>
        <dbReference type="ChEBI" id="CHEBI:58349"/>
        <dbReference type="ChEBI" id="CHEBI:78776"/>
        <dbReference type="ChEBI" id="CHEBI:78827"/>
        <dbReference type="EC" id="1.1.1.100"/>
    </reaction>
</comment>